<proteinExistence type="predicted"/>
<dbReference type="HOGENOM" id="CLU_3343047_0_0_6"/>
<reference evidence="2" key="1">
    <citation type="submission" date="2009-03" db="EMBL/GenBank/DDBJ databases">
        <title>Complete genome sequence of Edwardsiella ictaluri 93-146.</title>
        <authorList>
            <person name="Williams M.L."/>
            <person name="Gillaspy A.F."/>
            <person name="Dyer D.W."/>
            <person name="Thune R.L."/>
            <person name="Waldbieser G.C."/>
            <person name="Schuster S.C."/>
            <person name="Gipson J."/>
            <person name="Zaitshik J."/>
            <person name="Landry C."/>
            <person name="Lawrence M.L."/>
        </authorList>
    </citation>
    <scope>NUCLEOTIDE SEQUENCE [LARGE SCALE GENOMIC DNA]</scope>
    <source>
        <strain evidence="2">93-146</strain>
    </source>
</reference>
<reference evidence="1 2" key="2">
    <citation type="journal article" date="2012" name="J. Bacteriol.">
        <title>Genome Sequence of Edwardsiella ictaluri 93-146, a Strain Associated with a Natural Channel Catfish Outbreak of Enteric Septicemia of Catfish.</title>
        <authorList>
            <person name="Williams M.L."/>
            <person name="Gillaspy A.F."/>
            <person name="Dyer D.W."/>
            <person name="Thune R.L."/>
            <person name="Waldbieser G.C."/>
            <person name="Schuster S.C."/>
            <person name="Gipson J."/>
            <person name="Zaitshik J."/>
            <person name="Landry C."/>
            <person name="Banes M.M."/>
            <person name="Lawrence M.L."/>
        </authorList>
    </citation>
    <scope>NUCLEOTIDE SEQUENCE [LARGE SCALE GENOMIC DNA]</scope>
    <source>
        <strain evidence="1 2">93-146</strain>
    </source>
</reference>
<dbReference type="KEGG" id="eic:NT01EI_1136"/>
<protein>
    <submittedName>
        <fullName evidence="1">Uncharacterized protein</fullName>
    </submittedName>
</protein>
<evidence type="ECO:0000313" key="1">
    <source>
        <dbReference type="EMBL" id="ACR68346.1"/>
    </source>
</evidence>
<organism evidence="1 2">
    <name type="scientific">Edwardsiella ictaluri (strain 93-146)</name>
    <dbReference type="NCBI Taxonomy" id="634503"/>
    <lineage>
        <taxon>Bacteria</taxon>
        <taxon>Pseudomonadati</taxon>
        <taxon>Pseudomonadota</taxon>
        <taxon>Gammaproteobacteria</taxon>
        <taxon>Enterobacterales</taxon>
        <taxon>Hafniaceae</taxon>
        <taxon>Edwardsiella</taxon>
    </lineage>
</organism>
<dbReference type="EMBL" id="CP001600">
    <property type="protein sequence ID" value="ACR68346.1"/>
    <property type="molecule type" value="Genomic_DNA"/>
</dbReference>
<evidence type="ECO:0000313" key="2">
    <source>
        <dbReference type="Proteomes" id="UP000001485"/>
    </source>
</evidence>
<sequence length="37" mass="4197">MIFHHVIPAISHYITPNYPADGMTTCVRKNAADRLLE</sequence>
<dbReference type="AlphaFoldDB" id="C5BHK2"/>
<accession>C5BHK2</accession>
<gene>
    <name evidence="1" type="ordered locus">NT01EI_1136</name>
</gene>
<dbReference type="Proteomes" id="UP000001485">
    <property type="component" value="Chromosome"/>
</dbReference>
<name>C5BHK2_EDWI9</name>